<evidence type="ECO:0000259" key="8">
    <source>
        <dbReference type="Pfam" id="PF22799"/>
    </source>
</evidence>
<dbReference type="OrthoDB" id="5415592at2759"/>
<feature type="compositionally biased region" description="Low complexity" evidence="6">
    <location>
        <begin position="158"/>
        <end position="236"/>
    </location>
</feature>
<gene>
    <name evidence="9" type="ORF">K458DRAFT_444654</name>
</gene>
<comment type="similarity">
    <text evidence="5">Belongs to the PIR protein family.</text>
</comment>
<evidence type="ECO:0000313" key="10">
    <source>
        <dbReference type="Proteomes" id="UP000799291"/>
    </source>
</evidence>
<keyword evidence="3" id="KW-0964">Secreted</keyword>
<evidence type="ECO:0000256" key="4">
    <source>
        <dbReference type="ARBA" id="ARBA00022729"/>
    </source>
</evidence>
<dbReference type="GO" id="GO:0031505">
    <property type="term" value="P:fungal-type cell wall organization"/>
    <property type="evidence" value="ECO:0007669"/>
    <property type="project" value="TreeGrafter"/>
</dbReference>
<sequence>MRTTSILAALSFAAAVSAQAVEIGIEPDEPAPEGCDDTSKSNFTIGYQSLSTMRKRESALEAGNSALECSLKDGVLYDPRSWIGSIVANHQFQFDGPPQAGAIYTGGFSVCENGSLALGSSTRWWKCGSGDFYNLYDESIGEQCDEIRIVISYVDQPTSSSSSSSASSASSTPTPSTTPLTSINGTATTTSSSGSSSGSASGSSSVFSSAPATSTPTPSSSSAPDAPAASGGAAPSRVPRRETFGAVICILGAAIFL</sequence>
<evidence type="ECO:0000256" key="2">
    <source>
        <dbReference type="ARBA" id="ARBA00022512"/>
    </source>
</evidence>
<dbReference type="Pfam" id="PF22799">
    <property type="entry name" value="PIR1-like_C"/>
    <property type="match status" value="1"/>
</dbReference>
<dbReference type="PANTHER" id="PTHR47254">
    <property type="entry name" value="CELL WALL MANNOPROTEIN CIS3-RELATED"/>
    <property type="match status" value="1"/>
</dbReference>
<dbReference type="GO" id="GO:0009277">
    <property type="term" value="C:fungal-type cell wall"/>
    <property type="evidence" value="ECO:0007669"/>
    <property type="project" value="TreeGrafter"/>
</dbReference>
<name>A0A6G1ITZ0_9PLEO</name>
<dbReference type="EMBL" id="MU005591">
    <property type="protein sequence ID" value="KAF2681411.1"/>
    <property type="molecule type" value="Genomic_DNA"/>
</dbReference>
<dbReference type="InterPro" id="IPR054508">
    <property type="entry name" value="PIR1-like_C"/>
</dbReference>
<keyword evidence="2" id="KW-0134">Cell wall</keyword>
<keyword evidence="10" id="KW-1185">Reference proteome</keyword>
<feature type="signal peptide" evidence="7">
    <location>
        <begin position="1"/>
        <end position="18"/>
    </location>
</feature>
<dbReference type="GO" id="GO:0005199">
    <property type="term" value="F:structural constituent of cell wall"/>
    <property type="evidence" value="ECO:0007669"/>
    <property type="project" value="TreeGrafter"/>
</dbReference>
<evidence type="ECO:0000256" key="1">
    <source>
        <dbReference type="ARBA" id="ARBA00004191"/>
    </source>
</evidence>
<dbReference type="AlphaFoldDB" id="A0A6G1ITZ0"/>
<evidence type="ECO:0000256" key="3">
    <source>
        <dbReference type="ARBA" id="ARBA00022525"/>
    </source>
</evidence>
<evidence type="ECO:0000313" key="9">
    <source>
        <dbReference type="EMBL" id="KAF2681411.1"/>
    </source>
</evidence>
<dbReference type="Proteomes" id="UP000799291">
    <property type="component" value="Unassembled WGS sequence"/>
</dbReference>
<feature type="chain" id="PRO_5026009752" description="Cell wall mannoprotein PIR1-like C-terminal domain-containing protein" evidence="7">
    <location>
        <begin position="19"/>
        <end position="257"/>
    </location>
</feature>
<reference evidence="9" key="1">
    <citation type="journal article" date="2020" name="Stud. Mycol.">
        <title>101 Dothideomycetes genomes: a test case for predicting lifestyles and emergence of pathogens.</title>
        <authorList>
            <person name="Haridas S."/>
            <person name="Albert R."/>
            <person name="Binder M."/>
            <person name="Bloem J."/>
            <person name="Labutti K."/>
            <person name="Salamov A."/>
            <person name="Andreopoulos B."/>
            <person name="Baker S."/>
            <person name="Barry K."/>
            <person name="Bills G."/>
            <person name="Bluhm B."/>
            <person name="Cannon C."/>
            <person name="Castanera R."/>
            <person name="Culley D."/>
            <person name="Daum C."/>
            <person name="Ezra D."/>
            <person name="Gonzalez J."/>
            <person name="Henrissat B."/>
            <person name="Kuo A."/>
            <person name="Liang C."/>
            <person name="Lipzen A."/>
            <person name="Lutzoni F."/>
            <person name="Magnuson J."/>
            <person name="Mondo S."/>
            <person name="Nolan M."/>
            <person name="Ohm R."/>
            <person name="Pangilinan J."/>
            <person name="Park H.-J."/>
            <person name="Ramirez L."/>
            <person name="Alfaro M."/>
            <person name="Sun H."/>
            <person name="Tritt A."/>
            <person name="Yoshinaga Y."/>
            <person name="Zwiers L.-H."/>
            <person name="Turgeon B."/>
            <person name="Goodwin S."/>
            <person name="Spatafora J."/>
            <person name="Crous P."/>
            <person name="Grigoriev I."/>
        </authorList>
    </citation>
    <scope>NUCLEOTIDE SEQUENCE</scope>
    <source>
        <strain evidence="9">CBS 122367</strain>
    </source>
</reference>
<evidence type="ECO:0000256" key="6">
    <source>
        <dbReference type="SAM" id="MobiDB-lite"/>
    </source>
</evidence>
<proteinExistence type="inferred from homology"/>
<keyword evidence="4 7" id="KW-0732">Signal</keyword>
<dbReference type="PANTHER" id="PTHR47254:SF1">
    <property type="entry name" value="CELL WALL MANNOPROTEIN CIS3-RELATED"/>
    <property type="match status" value="1"/>
</dbReference>
<feature type="domain" description="Cell wall mannoprotein PIR1-like C-terminal" evidence="8">
    <location>
        <begin position="74"/>
        <end position="147"/>
    </location>
</feature>
<protein>
    <recommendedName>
        <fullName evidence="8">Cell wall mannoprotein PIR1-like C-terminal domain-containing protein</fullName>
    </recommendedName>
</protein>
<accession>A0A6G1ITZ0</accession>
<feature type="region of interest" description="Disordered" evidence="6">
    <location>
        <begin position="158"/>
        <end position="237"/>
    </location>
</feature>
<dbReference type="InterPro" id="IPR051153">
    <property type="entry name" value="Yeast_CWMannoprotein_PIR"/>
</dbReference>
<evidence type="ECO:0000256" key="5">
    <source>
        <dbReference type="ARBA" id="ARBA00038219"/>
    </source>
</evidence>
<organism evidence="9 10">
    <name type="scientific">Lentithecium fluviatile CBS 122367</name>
    <dbReference type="NCBI Taxonomy" id="1168545"/>
    <lineage>
        <taxon>Eukaryota</taxon>
        <taxon>Fungi</taxon>
        <taxon>Dikarya</taxon>
        <taxon>Ascomycota</taxon>
        <taxon>Pezizomycotina</taxon>
        <taxon>Dothideomycetes</taxon>
        <taxon>Pleosporomycetidae</taxon>
        <taxon>Pleosporales</taxon>
        <taxon>Massarineae</taxon>
        <taxon>Lentitheciaceae</taxon>
        <taxon>Lentithecium</taxon>
    </lineage>
</organism>
<evidence type="ECO:0000256" key="7">
    <source>
        <dbReference type="SAM" id="SignalP"/>
    </source>
</evidence>
<comment type="subcellular location">
    <subcellularLocation>
        <location evidence="1">Secreted</location>
        <location evidence="1">Cell wall</location>
    </subcellularLocation>
</comment>